<feature type="domain" description="DUF4158" evidence="6">
    <location>
        <begin position="7"/>
        <end position="173"/>
    </location>
</feature>
<dbReference type="RefSeq" id="WP_296946978.1">
    <property type="nucleotide sequence ID" value="NZ_LT599021.1"/>
</dbReference>
<sequence length="989" mass="114338">MKYAKILLTEDQRKEFTQIPENISDWEIAKYYTLNDSDIGIINQNRRDYNRVGFALQLCYLRHLGYTYTNITEIPRTVALYVANQLNIASIVDIDQYGTRKATRVIHMQTIREIYGYNPFTENDNLNLEKYLLPYAMENDNSIRLIKLTIGYLREQKIILPGITTIERIVSKVGQVAENKIYEIINKSIIYKQKRQLDELLESSGDLLTITLAQLKEDPGQSSPNTFLNVIDRLEKIRKLNLNIDIREIHPNRLKQLSRLGSKYEPYAFRRFDKNKRYALLTVFLKDLSERLVDFAIEIHDRQINTLFSKGKKKQDEIQKRNGKALNEKINHYIDIGSAFIRSRQEGVDPYKAVESVMSWDKIIQSVEEAKKLTRPKDYEFIDLFQNRYSYLRKYTPALVKHLVFYPSNSSTETLVEAVGLIRALNETGKRVVPEYAPVDFISDRWSKYLYNTDGTINRHYYEMATLTELKNKVRSGDVAVAGSRNYKGFDEYIVTEKEWKEKRETNKLAVSTSVEEYLKERMEKLDMMISLFSKNKNKPDGVAIANNKLHIDRLDKETPEEADALSKRLYGMLPPVKLPDLLLEVSNWTGFEQHFTHASTDHSVKGKEKPIAMAALMAMGTNIGLVKMAEATPEISYHQMANAAEWRMYDDAMRRAQACLVNYQHKLHLPLFWGDGTTSSSDGMRVQIGVSALNAEYNPHYGSKKGATMYRFTSDQYATFWVNIISSNARDALHIIDGIHYHETDLCISEHYTDTSGYTDQVFGLCHLLGFKFAPRMRDIADLQLFSISKLDGYKYANIKDLIRGKINLKVIRENYEDVLRLAHSIKEGIVSGSLIMSKLGSYARQNALATALREMGRIEKTIFILEYIMDKALRRRIQRGLNKGEAMNALSRAIFFGKRGELRERELQDQLQRASALNILINTICVWNTKYLEKAIEYCKTQEDLDEELLKHISPLNWAHINFLGEYSFEAKSIPKNNELRPLNIAK</sequence>
<dbReference type="Pfam" id="PF01526">
    <property type="entry name" value="DDE_Tnp_Tn3"/>
    <property type="match status" value="1"/>
</dbReference>
<evidence type="ECO:0000259" key="5">
    <source>
        <dbReference type="Pfam" id="PF01526"/>
    </source>
</evidence>
<proteinExistence type="inferred from homology"/>
<dbReference type="NCBIfam" id="NF033527">
    <property type="entry name" value="transpos_Tn3"/>
    <property type="match status" value="1"/>
</dbReference>
<dbReference type="Pfam" id="PF13700">
    <property type="entry name" value="DUF4158"/>
    <property type="match status" value="1"/>
</dbReference>
<feature type="domain" description="Tn3 transposase DDE" evidence="5">
    <location>
        <begin position="581"/>
        <end position="969"/>
    </location>
</feature>
<protein>
    <submittedName>
        <fullName evidence="7">Transposase</fullName>
    </submittedName>
</protein>
<keyword evidence="4" id="KW-0233">DNA recombination</keyword>
<dbReference type="InterPro" id="IPR002513">
    <property type="entry name" value="Tn3_Tnp_DDE_dom"/>
</dbReference>
<name>A0A212J2L4_9BACT</name>
<evidence type="ECO:0000313" key="7">
    <source>
        <dbReference type="EMBL" id="SBV93713.1"/>
    </source>
</evidence>
<dbReference type="AlphaFoldDB" id="A0A212J2L4"/>
<evidence type="ECO:0000256" key="1">
    <source>
        <dbReference type="ARBA" id="ARBA00009402"/>
    </source>
</evidence>
<evidence type="ECO:0000256" key="4">
    <source>
        <dbReference type="ARBA" id="ARBA00023172"/>
    </source>
</evidence>
<comment type="similarity">
    <text evidence="1">Belongs to the transposase 7 family.</text>
</comment>
<dbReference type="InterPro" id="IPR025296">
    <property type="entry name" value="DUF4158"/>
</dbReference>
<dbReference type="InterPro" id="IPR047653">
    <property type="entry name" value="Tn3-like_transpos"/>
</dbReference>
<accession>A0A212J2L4</accession>
<organism evidence="7">
    <name type="scientific">uncultured Dysgonomonas sp</name>
    <dbReference type="NCBI Taxonomy" id="206096"/>
    <lineage>
        <taxon>Bacteria</taxon>
        <taxon>Pseudomonadati</taxon>
        <taxon>Bacteroidota</taxon>
        <taxon>Bacteroidia</taxon>
        <taxon>Bacteroidales</taxon>
        <taxon>Dysgonomonadaceae</taxon>
        <taxon>Dysgonomonas</taxon>
        <taxon>environmental samples</taxon>
    </lineage>
</organism>
<dbReference type="EMBL" id="FLUL01000001">
    <property type="protein sequence ID" value="SBV93713.1"/>
    <property type="molecule type" value="Genomic_DNA"/>
</dbReference>
<reference evidence="7" key="1">
    <citation type="submission" date="2016-04" db="EMBL/GenBank/DDBJ databases">
        <authorList>
            <person name="Evans L.H."/>
            <person name="Alamgir A."/>
            <person name="Owens N."/>
            <person name="Weber N.D."/>
            <person name="Virtaneva K."/>
            <person name="Barbian K."/>
            <person name="Babar A."/>
            <person name="Rosenke K."/>
        </authorList>
    </citation>
    <scope>NUCLEOTIDE SEQUENCE</scope>
    <source>
        <strain evidence="7">86-2</strain>
    </source>
</reference>
<dbReference type="GO" id="GO:0006313">
    <property type="term" value="P:DNA transposition"/>
    <property type="evidence" value="ECO:0007669"/>
    <property type="project" value="InterPro"/>
</dbReference>
<evidence type="ECO:0000256" key="2">
    <source>
        <dbReference type="ARBA" id="ARBA00022578"/>
    </source>
</evidence>
<evidence type="ECO:0000259" key="6">
    <source>
        <dbReference type="Pfam" id="PF13700"/>
    </source>
</evidence>
<gene>
    <name evidence="7" type="ORF">KL86DYS2_10591</name>
</gene>
<keyword evidence="3" id="KW-0238">DNA-binding</keyword>
<dbReference type="GO" id="GO:0003677">
    <property type="term" value="F:DNA binding"/>
    <property type="evidence" value="ECO:0007669"/>
    <property type="project" value="UniProtKB-KW"/>
</dbReference>
<evidence type="ECO:0000256" key="3">
    <source>
        <dbReference type="ARBA" id="ARBA00023125"/>
    </source>
</evidence>
<keyword evidence="2" id="KW-0815">Transposition</keyword>
<dbReference type="GO" id="GO:0004803">
    <property type="term" value="F:transposase activity"/>
    <property type="evidence" value="ECO:0007669"/>
    <property type="project" value="InterPro"/>
</dbReference>